<feature type="compositionally biased region" description="Basic and acidic residues" evidence="1">
    <location>
        <begin position="51"/>
        <end position="60"/>
    </location>
</feature>
<accession>A0A5S4FAU8</accession>
<dbReference type="Proteomes" id="UP000309128">
    <property type="component" value="Unassembled WGS sequence"/>
</dbReference>
<sequence length="60" mass="6207">MPDGLRPGQAGRPQPDGEQSVAGADMDRLREAAAYEPRSAPQRPPLAVAGVRRDVGAAVA</sequence>
<evidence type="ECO:0000313" key="2">
    <source>
        <dbReference type="EMBL" id="TMR13801.1"/>
    </source>
</evidence>
<proteinExistence type="predicted"/>
<comment type="caution">
    <text evidence="2">The sequence shown here is derived from an EMBL/GenBank/DDBJ whole genome shotgun (WGS) entry which is preliminary data.</text>
</comment>
<organism evidence="2 3">
    <name type="scientific">Nonomuraea turkmeniaca</name>
    <dbReference type="NCBI Taxonomy" id="103838"/>
    <lineage>
        <taxon>Bacteria</taxon>
        <taxon>Bacillati</taxon>
        <taxon>Actinomycetota</taxon>
        <taxon>Actinomycetes</taxon>
        <taxon>Streptosporangiales</taxon>
        <taxon>Streptosporangiaceae</taxon>
        <taxon>Nonomuraea</taxon>
    </lineage>
</organism>
<name>A0A5S4FAU8_9ACTN</name>
<reference evidence="2 3" key="1">
    <citation type="submission" date="2019-05" db="EMBL/GenBank/DDBJ databases">
        <title>Draft genome sequence of Nonomuraea turkmeniaca DSM 43926.</title>
        <authorList>
            <person name="Saricaoglu S."/>
            <person name="Isik K."/>
        </authorList>
    </citation>
    <scope>NUCLEOTIDE SEQUENCE [LARGE SCALE GENOMIC DNA]</scope>
    <source>
        <strain evidence="2 3">DSM 43926</strain>
    </source>
</reference>
<dbReference type="RefSeq" id="WP_138669700.1">
    <property type="nucleotide sequence ID" value="NZ_VCKY01000117.1"/>
</dbReference>
<dbReference type="EMBL" id="VCKY01000117">
    <property type="protein sequence ID" value="TMR13801.1"/>
    <property type="molecule type" value="Genomic_DNA"/>
</dbReference>
<feature type="region of interest" description="Disordered" evidence="1">
    <location>
        <begin position="1"/>
        <end position="60"/>
    </location>
</feature>
<dbReference type="AlphaFoldDB" id="A0A5S4FAU8"/>
<evidence type="ECO:0000313" key="3">
    <source>
        <dbReference type="Proteomes" id="UP000309128"/>
    </source>
</evidence>
<keyword evidence="3" id="KW-1185">Reference proteome</keyword>
<evidence type="ECO:0000256" key="1">
    <source>
        <dbReference type="SAM" id="MobiDB-lite"/>
    </source>
</evidence>
<protein>
    <submittedName>
        <fullName evidence="2">Uncharacterized protein</fullName>
    </submittedName>
</protein>
<gene>
    <name evidence="2" type="ORF">ETD86_30000</name>
</gene>